<reference evidence="4" key="1">
    <citation type="journal article" date="2014" name="Int. J. Syst. Evol. Microbiol.">
        <title>Complete genome sequence of Corynebacterium casei LMG S-19264T (=DSM 44701T), isolated from a smear-ripened cheese.</title>
        <authorList>
            <consortium name="US DOE Joint Genome Institute (JGI-PGF)"/>
            <person name="Walter F."/>
            <person name="Albersmeier A."/>
            <person name="Kalinowski J."/>
            <person name="Ruckert C."/>
        </authorList>
    </citation>
    <scope>NUCLEOTIDE SEQUENCE</scope>
    <source>
        <strain evidence="4">CGMCC 1.15082</strain>
    </source>
</reference>
<keyword evidence="2" id="KW-0520">NAD</keyword>
<dbReference type="PANTHER" id="PTHR10996:SF178">
    <property type="entry name" value="2-HYDROXYACID DEHYDROGENASE YGL185C-RELATED"/>
    <property type="match status" value="1"/>
</dbReference>
<dbReference type="Pfam" id="PF02826">
    <property type="entry name" value="2-Hacid_dh_C"/>
    <property type="match status" value="1"/>
</dbReference>
<proteinExistence type="predicted"/>
<dbReference type="InterPro" id="IPR006140">
    <property type="entry name" value="D-isomer_DH_NAD-bd"/>
</dbReference>
<organism evidence="4 5">
    <name type="scientific">Brucella endophytica</name>
    <dbReference type="NCBI Taxonomy" id="1963359"/>
    <lineage>
        <taxon>Bacteria</taxon>
        <taxon>Pseudomonadati</taxon>
        <taxon>Pseudomonadota</taxon>
        <taxon>Alphaproteobacteria</taxon>
        <taxon>Hyphomicrobiales</taxon>
        <taxon>Brucellaceae</taxon>
        <taxon>Brucella/Ochrobactrum group</taxon>
        <taxon>Brucella</taxon>
    </lineage>
</organism>
<dbReference type="GO" id="GO:0005829">
    <property type="term" value="C:cytosol"/>
    <property type="evidence" value="ECO:0007669"/>
    <property type="project" value="TreeGrafter"/>
</dbReference>
<dbReference type="Gene3D" id="3.40.50.720">
    <property type="entry name" value="NAD(P)-binding Rossmann-like Domain"/>
    <property type="match status" value="2"/>
</dbReference>
<dbReference type="InterPro" id="IPR015878">
    <property type="entry name" value="Ado_hCys_hydrolase_NAD-bd"/>
</dbReference>
<dbReference type="InterPro" id="IPR036291">
    <property type="entry name" value="NAD(P)-bd_dom_sf"/>
</dbReference>
<evidence type="ECO:0000313" key="4">
    <source>
        <dbReference type="EMBL" id="GGB04536.1"/>
    </source>
</evidence>
<comment type="caution">
    <text evidence="4">The sequence shown here is derived from an EMBL/GenBank/DDBJ whole genome shotgun (WGS) entry which is preliminary data.</text>
</comment>
<sequence length="326" mass="35423">MNIVFHGENACSFSEGFQNELDAPANITLLPDRLESDADRKAYADADVIIGVKFDTSLPVPARLGLFHVPGAGYDAVDLEAVPASAVVCNCFGHEQAIAEYVFASILDRHVPLRDADMRLRAGDWSYTSGAISRAHDEIAGKTIGLLGFGHIGKAIAKRAKAFEMDVIVANRSPVELSPMVNASFTLDALVGFWPAADFIVVSIPSTPETKRIVGRNAFTMMRSDAVIMNVGRGATIDEDALYEALENRSIGGAVIDTWYKYPAANQQGVMPSTKPFHQLSNIVMTPHMSGWTLGTIRRRKNTIADNINRTARGESCVNIVRDSVR</sequence>
<dbReference type="GO" id="GO:0030267">
    <property type="term" value="F:glyoxylate reductase (NADPH) activity"/>
    <property type="evidence" value="ECO:0007669"/>
    <property type="project" value="TreeGrafter"/>
</dbReference>
<feature type="domain" description="S-adenosyl-L-homocysteine hydrolase NAD binding" evidence="3">
    <location>
        <begin position="131"/>
        <end position="269"/>
    </location>
</feature>
<dbReference type="GO" id="GO:0051287">
    <property type="term" value="F:NAD binding"/>
    <property type="evidence" value="ECO:0007669"/>
    <property type="project" value="InterPro"/>
</dbReference>
<dbReference type="SUPFAM" id="SSF52283">
    <property type="entry name" value="Formate/glycerate dehydrogenase catalytic domain-like"/>
    <property type="match status" value="1"/>
</dbReference>
<evidence type="ECO:0000256" key="2">
    <source>
        <dbReference type="ARBA" id="ARBA00023027"/>
    </source>
</evidence>
<accession>A0A916SK95</accession>
<protein>
    <submittedName>
        <fullName evidence="4">Phosphoglycerate dehydrogenase</fullName>
    </submittedName>
</protein>
<reference evidence="4" key="2">
    <citation type="submission" date="2020-09" db="EMBL/GenBank/DDBJ databases">
        <authorList>
            <person name="Sun Q."/>
            <person name="Zhou Y."/>
        </authorList>
    </citation>
    <scope>NUCLEOTIDE SEQUENCE</scope>
    <source>
        <strain evidence="4">CGMCC 1.15082</strain>
    </source>
</reference>
<dbReference type="InterPro" id="IPR050223">
    <property type="entry name" value="D-isomer_2-hydroxyacid_DH"/>
</dbReference>
<gene>
    <name evidence="4" type="primary">serA</name>
    <name evidence="4" type="ORF">GCM10011491_35850</name>
</gene>
<dbReference type="PANTHER" id="PTHR10996">
    <property type="entry name" value="2-HYDROXYACID DEHYDROGENASE-RELATED"/>
    <property type="match status" value="1"/>
</dbReference>
<keyword evidence="5" id="KW-1185">Reference proteome</keyword>
<dbReference type="SMART" id="SM00997">
    <property type="entry name" value="AdoHcyase_NAD"/>
    <property type="match status" value="1"/>
</dbReference>
<evidence type="ECO:0000256" key="1">
    <source>
        <dbReference type="ARBA" id="ARBA00023002"/>
    </source>
</evidence>
<evidence type="ECO:0000259" key="3">
    <source>
        <dbReference type="SMART" id="SM00997"/>
    </source>
</evidence>
<evidence type="ECO:0000313" key="5">
    <source>
        <dbReference type="Proteomes" id="UP000646478"/>
    </source>
</evidence>
<dbReference type="RefSeq" id="WP_188825558.1">
    <property type="nucleotide sequence ID" value="NZ_BMHH01000017.1"/>
</dbReference>
<dbReference type="AlphaFoldDB" id="A0A916SK95"/>
<name>A0A916SK95_9HYPH</name>
<dbReference type="GO" id="GO:0016618">
    <property type="term" value="F:hydroxypyruvate reductase [NAD(P)H] activity"/>
    <property type="evidence" value="ECO:0007669"/>
    <property type="project" value="TreeGrafter"/>
</dbReference>
<dbReference type="Proteomes" id="UP000646478">
    <property type="component" value="Unassembled WGS sequence"/>
</dbReference>
<dbReference type="SUPFAM" id="SSF51735">
    <property type="entry name" value="NAD(P)-binding Rossmann-fold domains"/>
    <property type="match status" value="1"/>
</dbReference>
<keyword evidence="1" id="KW-0560">Oxidoreductase</keyword>
<dbReference type="CDD" id="cd12165">
    <property type="entry name" value="2-Hacid_dh_6"/>
    <property type="match status" value="1"/>
</dbReference>
<dbReference type="EMBL" id="BMHH01000017">
    <property type="protein sequence ID" value="GGB04536.1"/>
    <property type="molecule type" value="Genomic_DNA"/>
</dbReference>